<gene>
    <name evidence="3" type="ORF">A2519_14080</name>
</gene>
<accession>A0A1F7FLC1</accession>
<dbReference type="Proteomes" id="UP000179243">
    <property type="component" value="Unassembled WGS sequence"/>
</dbReference>
<organism evidence="3 4">
    <name type="scientific">Candidatus Raymondbacteria bacterium RIFOXYD12_FULL_49_13</name>
    <dbReference type="NCBI Taxonomy" id="1817890"/>
    <lineage>
        <taxon>Bacteria</taxon>
        <taxon>Raymondiibacteriota</taxon>
    </lineage>
</organism>
<dbReference type="EMBL" id="MFYX01000011">
    <property type="protein sequence ID" value="OGK07252.1"/>
    <property type="molecule type" value="Genomic_DNA"/>
</dbReference>
<feature type="region of interest" description="Disordered" evidence="1">
    <location>
        <begin position="1"/>
        <end position="24"/>
    </location>
</feature>
<evidence type="ECO:0000313" key="3">
    <source>
        <dbReference type="EMBL" id="OGK07252.1"/>
    </source>
</evidence>
<dbReference type="InterPro" id="IPR012334">
    <property type="entry name" value="Pectin_lyas_fold"/>
</dbReference>
<reference evidence="3 4" key="1">
    <citation type="journal article" date="2016" name="Nat. Commun.">
        <title>Thousands of microbial genomes shed light on interconnected biogeochemical processes in an aquifer system.</title>
        <authorList>
            <person name="Anantharaman K."/>
            <person name="Brown C.T."/>
            <person name="Hug L.A."/>
            <person name="Sharon I."/>
            <person name="Castelle C.J."/>
            <person name="Probst A.J."/>
            <person name="Thomas B.C."/>
            <person name="Singh A."/>
            <person name="Wilkins M.J."/>
            <person name="Karaoz U."/>
            <person name="Brodie E.L."/>
            <person name="Williams K.H."/>
            <person name="Hubbard S.S."/>
            <person name="Banfield J.F."/>
        </authorList>
    </citation>
    <scope>NUCLEOTIDE SEQUENCE [LARGE SCALE GENOMIC DNA]</scope>
</reference>
<protein>
    <recommendedName>
        <fullName evidence="2">Rhamnogalacturonase A/B/Epimerase-like pectate lyase domain-containing protein</fullName>
    </recommendedName>
</protein>
<sequence>MAATLPLTGNGDITQNSTTPANGTYKLSNATAGNNGNLLTIEGSNGNGTDRNGGNILIRPGVRTGSGTDGLLEVDGNIKLTDPANDRVWATEKTFNVLDYGADGSCTNNSRMQIQDAINDAANRGGGVVFIPSGTYRIESVTGTVTTTSTTQLIDASGNFSANNIKVGDVVINYTRGCAAVVDSIVSTTTLALRQIDSTNRIIGNLGNNQFTQNDKYCIAGLVIKRNVHLKGQEGSHWKANLKAYGVSSFTVITADPSDTCGIGYLPFKISDLTITRDDTVGQWNTAWMMKGFGDGTTYIDITKTGSMVQYAYNSGTVPNFATNGMKSGDIVVINVSTFNDMNNGTFIVSNVTDAYFEVVNSDGVDQATRVLSSASDIQSACRDYDHAINAFNYRIWSWGIASPCNFATIERVLICGSINPYAFTTGIRLACWFDASIVDCMVSYCRTGIDISMPGSQSNSVNILNCQVFDNLTGIRLAGMNNKVIGGQIMSDIRVNTTFISVDKDAYASLPPTHTNYICGVSFEGAATDIIGIHLKPGSEATTVTGCWFNLAGPGIRPAPGKIEIKDNSNGRNNILANYYWGSYCGDSNGWANADWKAASNLMITGEGARNNLASVDNAGSSTTVRSKWLAGTGNVNPSKLISNGANSNNLLISGGTSDFAKVWPGWQIWVNNNVYNVVQKISDSSVIIDQQVTIAPAQAWKFRPNKSAGYRYVVAGGSTAFAALDYGHRVHFVTLNYDATVLYKINASHIIITDTASMLGTNDTFQFKVPIFKNIPLLSQITINTEPVTTRYLTAITDDFTATMDGDNVDLSTGYSYSITRNDAKLELNGGASTKMFIRANMDKNRPGLLFNRWTGSGDTYNNARIGQDDARSQGTFDLVFETGTDAGGNKDNVEEVVRITTTKRVGIGTTSPGDTLDVNGDIRVRGADIKDAGGTARITLTDNGRLDLKEDGGAVVLSVSTAGNVGIATTAPVSKLEVAGSLGVKVVTKTSAYTAADEAVILANASGGAFTITLPQASTVPGRVYTVKKIDNSYNVTIQGYGGTEYIDGATTLVLSSQWVSKMIVSNGTQWYVIADR</sequence>
<evidence type="ECO:0000256" key="1">
    <source>
        <dbReference type="SAM" id="MobiDB-lite"/>
    </source>
</evidence>
<evidence type="ECO:0000259" key="2">
    <source>
        <dbReference type="Pfam" id="PF12708"/>
    </source>
</evidence>
<feature type="compositionally biased region" description="Polar residues" evidence="1">
    <location>
        <begin position="11"/>
        <end position="24"/>
    </location>
</feature>
<dbReference type="Gene3D" id="2.160.20.10">
    <property type="entry name" value="Single-stranded right-handed beta-helix, Pectin lyase-like"/>
    <property type="match status" value="1"/>
</dbReference>
<dbReference type="InterPro" id="IPR024535">
    <property type="entry name" value="RHGA/B-epi-like_pectate_lyase"/>
</dbReference>
<name>A0A1F7FLC1_UNCRA</name>
<comment type="caution">
    <text evidence="3">The sequence shown here is derived from an EMBL/GenBank/DDBJ whole genome shotgun (WGS) entry which is preliminary data.</text>
</comment>
<proteinExistence type="predicted"/>
<dbReference type="AlphaFoldDB" id="A0A1F7FLC1"/>
<evidence type="ECO:0000313" key="4">
    <source>
        <dbReference type="Proteomes" id="UP000179243"/>
    </source>
</evidence>
<dbReference type="Pfam" id="PF12708">
    <property type="entry name" value="Pect-lyase_RHGA_epim"/>
    <property type="match status" value="1"/>
</dbReference>
<feature type="domain" description="Rhamnogalacturonase A/B/Epimerase-like pectate lyase" evidence="2">
    <location>
        <begin position="95"/>
        <end position="161"/>
    </location>
</feature>